<gene>
    <name evidence="1" type="ORF">C0081_03275</name>
</gene>
<dbReference type="EMBL" id="PKUQ01000002">
    <property type="protein sequence ID" value="PLW78622.1"/>
    <property type="molecule type" value="Genomic_DNA"/>
</dbReference>
<organism evidence="1 2">
    <name type="scientific">Cohaesibacter celericrescens</name>
    <dbReference type="NCBI Taxonomy" id="2067669"/>
    <lineage>
        <taxon>Bacteria</taxon>
        <taxon>Pseudomonadati</taxon>
        <taxon>Pseudomonadota</taxon>
        <taxon>Alphaproteobacteria</taxon>
        <taxon>Hyphomicrobiales</taxon>
        <taxon>Cohaesibacteraceae</taxon>
    </lineage>
</organism>
<dbReference type="CDD" id="cd02980">
    <property type="entry name" value="TRX_Fd_family"/>
    <property type="match status" value="1"/>
</dbReference>
<name>A0A2N5XVT7_9HYPH</name>
<protein>
    <recommendedName>
        <fullName evidence="3">Metal-binding protein</fullName>
    </recommendedName>
</protein>
<sequence length="159" mass="17520">MLPPHCHLQKAQHRPLSVQGDFMVEKTGVLQVCVTCKRVPLPGQEVPDGPPDGQALFEALQDACAKRPDLDGQIAITPVECMNGCQLACTVAIRADNKYNFVIGKLDSSAEKIDDLLNFAQSFVDSENGLPPWRDRPVHIRKNTLVRLHPVSSQSIIQD</sequence>
<dbReference type="OrthoDB" id="424426at2"/>
<evidence type="ECO:0000313" key="1">
    <source>
        <dbReference type="EMBL" id="PLW78622.1"/>
    </source>
</evidence>
<dbReference type="InterPro" id="IPR036249">
    <property type="entry name" value="Thioredoxin-like_sf"/>
</dbReference>
<keyword evidence="2" id="KW-1185">Reference proteome</keyword>
<dbReference type="Pfam" id="PF07845">
    <property type="entry name" value="DUF1636"/>
    <property type="match status" value="1"/>
</dbReference>
<dbReference type="Gene3D" id="3.40.30.10">
    <property type="entry name" value="Glutaredoxin"/>
    <property type="match status" value="1"/>
</dbReference>
<dbReference type="SUPFAM" id="SSF52833">
    <property type="entry name" value="Thioredoxin-like"/>
    <property type="match status" value="1"/>
</dbReference>
<comment type="caution">
    <text evidence="1">The sequence shown here is derived from an EMBL/GenBank/DDBJ whole genome shotgun (WGS) entry which is preliminary data.</text>
</comment>
<evidence type="ECO:0008006" key="3">
    <source>
        <dbReference type="Google" id="ProtNLM"/>
    </source>
</evidence>
<dbReference type="AlphaFoldDB" id="A0A2N5XVT7"/>
<dbReference type="InterPro" id="IPR012863">
    <property type="entry name" value="DUF1636"/>
</dbReference>
<dbReference type="Proteomes" id="UP000234881">
    <property type="component" value="Unassembled WGS sequence"/>
</dbReference>
<reference evidence="1 2" key="1">
    <citation type="submission" date="2018-01" db="EMBL/GenBank/DDBJ databases">
        <title>The draft genome sequence of Cohaesibacter sp. H1304.</title>
        <authorList>
            <person name="Wang N.-N."/>
            <person name="Du Z.-J."/>
        </authorList>
    </citation>
    <scope>NUCLEOTIDE SEQUENCE [LARGE SCALE GENOMIC DNA]</scope>
    <source>
        <strain evidence="1 2">H1304</strain>
    </source>
</reference>
<accession>A0A2N5XVT7</accession>
<evidence type="ECO:0000313" key="2">
    <source>
        <dbReference type="Proteomes" id="UP000234881"/>
    </source>
</evidence>
<proteinExistence type="predicted"/>